<reference evidence="3 4" key="1">
    <citation type="submission" date="2019-10" db="EMBL/GenBank/DDBJ databases">
        <authorList>
            <person name="Palmer J.M."/>
        </authorList>
    </citation>
    <scope>NUCLEOTIDE SEQUENCE [LARGE SCALE GENOMIC DNA]</scope>
    <source>
        <strain evidence="3 4">TWF696</strain>
    </source>
</reference>
<evidence type="ECO:0008006" key="5">
    <source>
        <dbReference type="Google" id="ProtNLM"/>
    </source>
</evidence>
<dbReference type="InterPro" id="IPR016135">
    <property type="entry name" value="UBQ-conjugating_enzyme/RWD"/>
</dbReference>
<keyword evidence="4" id="KW-1185">Reference proteome</keyword>
<dbReference type="PROSITE" id="PS50127">
    <property type="entry name" value="UBC_2"/>
    <property type="match status" value="1"/>
</dbReference>
<dbReference type="InterPro" id="IPR000608">
    <property type="entry name" value="UBC"/>
</dbReference>
<dbReference type="AlphaFoldDB" id="A0AAV9VAU6"/>
<accession>A0AAV9VAU6</accession>
<dbReference type="Proteomes" id="UP001375240">
    <property type="component" value="Unassembled WGS sequence"/>
</dbReference>
<evidence type="ECO:0000313" key="4">
    <source>
        <dbReference type="Proteomes" id="UP001375240"/>
    </source>
</evidence>
<proteinExistence type="predicted"/>
<dbReference type="PROSITE" id="PS50181">
    <property type="entry name" value="FBOX"/>
    <property type="match status" value="1"/>
</dbReference>
<evidence type="ECO:0000259" key="2">
    <source>
        <dbReference type="PROSITE" id="PS50181"/>
    </source>
</evidence>
<evidence type="ECO:0000313" key="3">
    <source>
        <dbReference type="EMBL" id="KAK6354706.1"/>
    </source>
</evidence>
<evidence type="ECO:0000259" key="1">
    <source>
        <dbReference type="PROSITE" id="PS50127"/>
    </source>
</evidence>
<protein>
    <recommendedName>
        <fullName evidence="5">UBC core domain-containing protein</fullName>
    </recommendedName>
</protein>
<dbReference type="InterPro" id="IPR001810">
    <property type="entry name" value="F-box_dom"/>
</dbReference>
<sequence length="798" mass="91161">MASSRLVASRERGASLRLHRLKHDISEFLEEPHPGIEIFLHDDNYENICLHLTPQDGPMRGLRLHFTIQLSEAWPQVPPRFKSSYPAALLHPNLVLDYVCGEVLNENNSTGGYLTAFTLRALCMQLLSIFSSTSVVTVGMFGYMTLNYGEHIRTRYVPEDYLIPEHQQYRRTIEQMFEIPDWTSTSPHTITCWSGQSFQRALKDSTRATEIEYVNVGRVFGESAADCEPGTWAGWDSNGDELPQREVEITRLVPRDDDDPERHQMARVQCRNPLWNSVFRGIRAWAQCDRCRYNQAGAGLPVVQNHLVRPLKDEIAEIDAAAAATVQIPEVRNDTHVRSPTTGSQEKSPILELPGDVLLLLAEHLSTESIRILSTIHPRFQAVVKRYHIIRRRELQCVVLRTGINSYTLLDSSAKNILGIAIGFHNEYGTFRSSFDWLSLEAFERYSIDMGTDYSRHDFYLPLAFSDAHFRRAYPTIWRCLNWIALFLEDARQGDAQEAMLASHLQFGSFSSEPDVRNITVLYDLINDGVVHYLRTCDNVMFPGSKKDPNTSALLGASEKAITAFYQLFYLLARLTAVTPTIRTNALAALTAFQDDKDSRTEDHVPDLGHLIVQLALVNATADQTHDDPAFHGCVPWETTGLLSLLLQETLVRNAKWMILLHQSLRSTESWGEVASTVFEYSWLSLRLLMLQTFFMRFIVDGYRDMRMQVDDYFGFPPPDAAKALLCEVEKIYAARTWTEAFEYLGCSEEAKWDEEHLCQVIRESIAESGRRGYIDWMQPREPMFEIDFADMIGSSRW</sequence>
<name>A0AAV9VAU6_9PEZI</name>
<dbReference type="SUPFAM" id="SSF54495">
    <property type="entry name" value="UBC-like"/>
    <property type="match status" value="1"/>
</dbReference>
<gene>
    <name evidence="3" type="ORF">TWF696_003845</name>
</gene>
<dbReference type="EMBL" id="JAVHNQ010000002">
    <property type="protein sequence ID" value="KAK6354706.1"/>
    <property type="molecule type" value="Genomic_DNA"/>
</dbReference>
<comment type="caution">
    <text evidence="3">The sequence shown here is derived from an EMBL/GenBank/DDBJ whole genome shotgun (WGS) entry which is preliminary data.</text>
</comment>
<organism evidence="3 4">
    <name type="scientific">Orbilia brochopaga</name>
    <dbReference type="NCBI Taxonomy" id="3140254"/>
    <lineage>
        <taxon>Eukaryota</taxon>
        <taxon>Fungi</taxon>
        <taxon>Dikarya</taxon>
        <taxon>Ascomycota</taxon>
        <taxon>Pezizomycotina</taxon>
        <taxon>Orbiliomycetes</taxon>
        <taxon>Orbiliales</taxon>
        <taxon>Orbiliaceae</taxon>
        <taxon>Orbilia</taxon>
    </lineage>
</organism>
<dbReference type="CDD" id="cd00195">
    <property type="entry name" value="UBCc_UEV"/>
    <property type="match status" value="1"/>
</dbReference>
<feature type="domain" description="F-box" evidence="2">
    <location>
        <begin position="347"/>
        <end position="393"/>
    </location>
</feature>
<dbReference type="Gene3D" id="3.10.110.10">
    <property type="entry name" value="Ubiquitin Conjugating Enzyme"/>
    <property type="match status" value="1"/>
</dbReference>
<feature type="domain" description="UBC core" evidence="1">
    <location>
        <begin position="16"/>
        <end position="174"/>
    </location>
</feature>